<protein>
    <submittedName>
        <fullName evidence="13">SDR family NAD(P)-dependent oxidoreductase</fullName>
    </submittedName>
</protein>
<dbReference type="FunFam" id="3.40.47.10:FF:000019">
    <property type="entry name" value="Polyketide synthase type I"/>
    <property type="match status" value="1"/>
</dbReference>
<dbReference type="InterPro" id="IPR016039">
    <property type="entry name" value="Thiolase-like"/>
</dbReference>
<dbReference type="SUPFAM" id="SSF55048">
    <property type="entry name" value="Probable ACP-binding domain of malonyl-CoA ACP transacylase"/>
    <property type="match status" value="1"/>
</dbReference>
<dbReference type="InterPro" id="IPR049900">
    <property type="entry name" value="PKS_mFAS_DH"/>
</dbReference>
<keyword evidence="5" id="KW-0808">Transferase</keyword>
<dbReference type="SUPFAM" id="SSF51735">
    <property type="entry name" value="NAD(P)-binding Rossmann-fold domains"/>
    <property type="match status" value="2"/>
</dbReference>
<dbReference type="Gene3D" id="3.40.366.10">
    <property type="entry name" value="Malonyl-Coenzyme A Acyl Carrier Protein, domain 2"/>
    <property type="match status" value="1"/>
</dbReference>
<dbReference type="Gene3D" id="3.30.70.3290">
    <property type="match status" value="1"/>
</dbReference>
<dbReference type="InterPro" id="IPR018201">
    <property type="entry name" value="Ketoacyl_synth_AS"/>
</dbReference>
<feature type="domain" description="Ketosynthase family 3 (KS3)" evidence="11">
    <location>
        <begin position="33"/>
        <end position="447"/>
    </location>
</feature>
<dbReference type="SUPFAM" id="SSF47336">
    <property type="entry name" value="ACP-like"/>
    <property type="match status" value="1"/>
</dbReference>
<feature type="region of interest" description="C-terminal hotdog fold" evidence="9">
    <location>
        <begin position="1056"/>
        <end position="1198"/>
    </location>
</feature>
<dbReference type="SUPFAM" id="SSF53901">
    <property type="entry name" value="Thiolase-like"/>
    <property type="match status" value="1"/>
</dbReference>
<dbReference type="InterPro" id="IPR009081">
    <property type="entry name" value="PP-bd_ACP"/>
</dbReference>
<dbReference type="InterPro" id="IPR020806">
    <property type="entry name" value="PKS_PP-bd"/>
</dbReference>
<keyword evidence="8" id="KW-0012">Acyltransferase</keyword>
<dbReference type="Gene3D" id="3.40.50.720">
    <property type="entry name" value="NAD(P)-binding Rossmann-like Domain"/>
    <property type="match status" value="1"/>
</dbReference>
<dbReference type="PROSITE" id="PS52019">
    <property type="entry name" value="PKS_MFAS_DH"/>
    <property type="match status" value="1"/>
</dbReference>
<dbReference type="Gene3D" id="1.10.1200.10">
    <property type="entry name" value="ACP-like"/>
    <property type="match status" value="1"/>
</dbReference>
<dbReference type="InterPro" id="IPR020841">
    <property type="entry name" value="PKS_Beta-ketoAc_synthase_dom"/>
</dbReference>
<dbReference type="Pfam" id="PF00698">
    <property type="entry name" value="Acyl_transf_1"/>
    <property type="match status" value="1"/>
</dbReference>
<dbReference type="GO" id="GO:0004312">
    <property type="term" value="F:fatty acid synthase activity"/>
    <property type="evidence" value="ECO:0007669"/>
    <property type="project" value="TreeGrafter"/>
</dbReference>
<dbReference type="InterPro" id="IPR050091">
    <property type="entry name" value="PKS_NRPS_Biosynth_Enz"/>
</dbReference>
<dbReference type="InterPro" id="IPR013968">
    <property type="entry name" value="PKS_KR"/>
</dbReference>
<dbReference type="Pfam" id="PF16197">
    <property type="entry name" value="KAsynt_C_assoc"/>
    <property type="match status" value="1"/>
</dbReference>
<dbReference type="InterPro" id="IPR015083">
    <property type="entry name" value="NorB/c/GfsB-D-like_docking"/>
</dbReference>
<dbReference type="CDD" id="cd08955">
    <property type="entry name" value="KR_2_FAS_SDR_x"/>
    <property type="match status" value="1"/>
</dbReference>
<dbReference type="InterPro" id="IPR049551">
    <property type="entry name" value="PKS_DH_C"/>
</dbReference>
<dbReference type="InterPro" id="IPR057326">
    <property type="entry name" value="KR_dom"/>
</dbReference>
<keyword evidence="14" id="KW-1185">Reference proteome</keyword>
<evidence type="ECO:0000256" key="7">
    <source>
        <dbReference type="ARBA" id="ARBA00023268"/>
    </source>
</evidence>
<reference evidence="13 14" key="2">
    <citation type="submission" date="2019-09" db="EMBL/GenBank/DDBJ databases">
        <authorList>
            <person name="Jin C."/>
        </authorList>
    </citation>
    <scope>NUCLEOTIDE SEQUENCE [LARGE SCALE GENOMIC DNA]</scope>
    <source>
        <strain evidence="13 14">AN110305</strain>
    </source>
</reference>
<dbReference type="InterPro" id="IPR036736">
    <property type="entry name" value="ACP-like_sf"/>
</dbReference>
<comment type="caution">
    <text evidence="13">The sequence shown here is derived from an EMBL/GenBank/DDBJ whole genome shotgun (WGS) entry which is preliminary data.</text>
</comment>
<dbReference type="Gene3D" id="3.10.129.110">
    <property type="entry name" value="Polyketide synthase dehydratase"/>
    <property type="match status" value="1"/>
</dbReference>
<dbReference type="InterPro" id="IPR036291">
    <property type="entry name" value="NAD(P)-bd_dom_sf"/>
</dbReference>
<dbReference type="EMBL" id="VUOB01000005">
    <property type="protein sequence ID" value="KAA2265764.1"/>
    <property type="molecule type" value="Genomic_DNA"/>
</dbReference>
<dbReference type="Pfam" id="PF08990">
    <property type="entry name" value="Docking"/>
    <property type="match status" value="1"/>
</dbReference>
<dbReference type="InterPro" id="IPR016036">
    <property type="entry name" value="Malonyl_transacylase_ACP-bd"/>
</dbReference>
<evidence type="ECO:0000256" key="9">
    <source>
        <dbReference type="PROSITE-ProRule" id="PRU01363"/>
    </source>
</evidence>
<dbReference type="SMART" id="SM00823">
    <property type="entry name" value="PKS_PP"/>
    <property type="match status" value="1"/>
</dbReference>
<dbReference type="Pfam" id="PF00109">
    <property type="entry name" value="ketoacyl-synt"/>
    <property type="match status" value="1"/>
</dbReference>
<feature type="domain" description="PKS/mFAS DH" evidence="12">
    <location>
        <begin position="915"/>
        <end position="1198"/>
    </location>
</feature>
<dbReference type="SUPFAM" id="SSF52151">
    <property type="entry name" value="FabD/lysophospholipase-like"/>
    <property type="match status" value="1"/>
</dbReference>
<feature type="domain" description="Carrier" evidence="10">
    <location>
        <begin position="1694"/>
        <end position="1774"/>
    </location>
</feature>
<dbReference type="CDD" id="cd00833">
    <property type="entry name" value="PKS"/>
    <property type="match status" value="1"/>
</dbReference>
<dbReference type="GO" id="GO:0006633">
    <property type="term" value="P:fatty acid biosynthetic process"/>
    <property type="evidence" value="ECO:0007669"/>
    <property type="project" value="InterPro"/>
</dbReference>
<keyword evidence="3" id="KW-0596">Phosphopantetheine</keyword>
<dbReference type="SMART" id="SM00825">
    <property type="entry name" value="PKS_KS"/>
    <property type="match status" value="1"/>
</dbReference>
<dbReference type="Pfam" id="PF21089">
    <property type="entry name" value="PKS_DH_N"/>
    <property type="match status" value="1"/>
</dbReference>
<keyword evidence="4" id="KW-0597">Phosphoprotein</keyword>
<organism evidence="13 14">
    <name type="scientific">Solihabitans fulvus</name>
    <dbReference type="NCBI Taxonomy" id="1892852"/>
    <lineage>
        <taxon>Bacteria</taxon>
        <taxon>Bacillati</taxon>
        <taxon>Actinomycetota</taxon>
        <taxon>Actinomycetes</taxon>
        <taxon>Pseudonocardiales</taxon>
        <taxon>Pseudonocardiaceae</taxon>
        <taxon>Solihabitans</taxon>
    </lineage>
</organism>
<feature type="active site" description="Proton acceptor; for dehydratase activity" evidence="9">
    <location>
        <position position="947"/>
    </location>
</feature>
<dbReference type="GO" id="GO:0004315">
    <property type="term" value="F:3-oxoacyl-[acyl-carrier-protein] synthase activity"/>
    <property type="evidence" value="ECO:0007669"/>
    <property type="project" value="InterPro"/>
</dbReference>
<dbReference type="InterPro" id="IPR014030">
    <property type="entry name" value="Ketoacyl_synth_N"/>
</dbReference>
<evidence type="ECO:0000256" key="6">
    <source>
        <dbReference type="ARBA" id="ARBA00023194"/>
    </source>
</evidence>
<proteinExistence type="predicted"/>
<dbReference type="Pfam" id="PF02801">
    <property type="entry name" value="Ketoacyl-synt_C"/>
    <property type="match status" value="1"/>
</dbReference>
<dbReference type="InterPro" id="IPR020807">
    <property type="entry name" value="PKS_DH"/>
</dbReference>
<dbReference type="OrthoDB" id="9778690at2"/>
<gene>
    <name evidence="13" type="ORF">F0L68_04170</name>
</gene>
<dbReference type="Gene3D" id="3.40.47.10">
    <property type="match status" value="1"/>
</dbReference>
<evidence type="ECO:0000256" key="8">
    <source>
        <dbReference type="ARBA" id="ARBA00023315"/>
    </source>
</evidence>
<dbReference type="InterPro" id="IPR049552">
    <property type="entry name" value="PKS_DH_N"/>
</dbReference>
<comment type="pathway">
    <text evidence="2">Antibiotic biosynthesis.</text>
</comment>
<feature type="active site" description="Proton donor; for dehydratase activity" evidence="9">
    <location>
        <position position="1116"/>
    </location>
</feature>
<evidence type="ECO:0000259" key="12">
    <source>
        <dbReference type="PROSITE" id="PS52019"/>
    </source>
</evidence>
<dbReference type="Pfam" id="PF14765">
    <property type="entry name" value="PS-DH"/>
    <property type="match status" value="1"/>
</dbReference>
<evidence type="ECO:0000256" key="4">
    <source>
        <dbReference type="ARBA" id="ARBA00022553"/>
    </source>
</evidence>
<dbReference type="InterPro" id="IPR042104">
    <property type="entry name" value="PKS_dehydratase_sf"/>
</dbReference>
<dbReference type="InterPro" id="IPR016035">
    <property type="entry name" value="Acyl_Trfase/lysoPLipase"/>
</dbReference>
<dbReference type="Pfam" id="PF08659">
    <property type="entry name" value="KR"/>
    <property type="match status" value="1"/>
</dbReference>
<dbReference type="PANTHER" id="PTHR43775">
    <property type="entry name" value="FATTY ACID SYNTHASE"/>
    <property type="match status" value="1"/>
</dbReference>
<sequence>MASDQTLRQYLRRATNDLRAARQRLRDAEAGVREPIAVVGVGCRFPGGVERVEDLWRIAVDGVDATGGFPGDRGWVGPDGPLSGTGGFVATATGFDAAFFGVSSREARAMDPQQRLLLEVVWEAVERARLDAGTLRGRAVGVFVGVSPSEYGPRLHEAASAAGHVLTGTAPSIVAGRVAYTLGLGGPALSVDTACSSSLVAIHLAGRALRSGECELALAGGVSVLTTPGIFAEFDAQGGLAADGRCKPFSSAADGTGWAEGAGVVVLERLSDALANGHQVWAVIRGSAVNQDGASNGLTAPSGSAQQRVIATALADAGLSASDVDVVEAHGTGTRLGDPIEAAALADAYRPRPGGPPLWLGSVKSNIGHTQAAAGVAGLLKMIMAVRLGMLPGTLHACPASPHVDWDDGRLALLTETIRWPESDRPRRAGVSSFGISGTNAHLILEQPPEPVAAPAAAAGDEPWPNPMVWPVSAASAAALASAARRLRGHLDANPGWEPERIGYSLAATRAVFGHRAVVLGRTRAELLAGVDALREGSDGPRLVRGVAESGRPIAYVLPGHGSQHPGMGRELAERYPVFADALERVCALLDPQLPTPLRQIMFADPGTRDADLLDNTRYTHAAVFAYQTALCRLLESLGLTPDWLIGHSLGEITAAHLAGVLTLPDACALLAARGGLLASLPEGAMAAIHAGPDELATLVDGLAPVSVAAYNSPGVTVVSGDPAAIHAVVARVRDLGRRAVLLPVGHALHSPATHAILEEFLRTAASLAYHPAGLPVISTVTGEPAADGQLQDPAHWSDHIRKPVRFAQAVAHLGGAAPTATILEIAAVPTLGSHIRRCLGEDSTAHIASAGHPGQRQPESLLAALAHLHTRGGGTVRWERAHPGAGHPVDLPTYPFQRRYCWHPDAVTVARVGHPLAGRPIPLAQNESRWFGGTLAVDEPWFLAQHTLLGTPVLPASAMIEWALGALRSATGGAAGSQTLDQVTFLAPLPVVEGRPVSVQAMVEATEDGHRVRCFARPAGLPEAAWTEHVAVAHAAPGGPVRPPGVDLDCLRATLAQRDVDAVRRGWSHRGLDHGPAFHGLSRLFSGATEALALIEAGQAAEDGGTYTLHPVVVDACVQVAAVFLPEDGGAVWLPSGVRRVVVHNRPPSRVWCRVRWQGRRPAGECAMDLDLLSEAGQVLATMEEMRLRAVSPAALAQLGGARLACHEVRWRPVVAERSPVDRPAGTWLVSGPDVNLVGRWCAELAAAGVPAVAVRPVATGSADDVRRGLAEAARGAARLAGLVLHCGTPSPAGDPVEDGYRLTRHAFALLKEFLLAHGAQRPDVVVCLADGDLAHAAVGGLTRAVTAEYRDLRCVRVDLGPEAPALPELLDQVARLPGAGHLALRGGRWQEARLRLRELPPTAAVPVRADATYLITGGLGGLGLEVAGWLAGLGARCLLLVGRSLPAEEPPALAALRAAGVRVELRQVDVADQGRVADLLSAASGELPALRGVVHAAGVTADASLTWLGWERFAEVLDPKARGGWHLHRGTAGLDLDFFVLFSSVASMIGTAGQANYAAANAFLDALAGYRRDRGLPAVSVSWGPWAGVGMVARRDLADRLAAAGLSSVPAGVNLDALGRVLAGAASGAATPAHIGVASVDWRRVAAGRRMPDTVIADLLPVQPDRTAPIPRRPAGPDLARLAVRDPAAAREAVLAGLLQQLAPLLRLAPEDQEELRATAGHRHLSTMGLDSLTAVQLQNRILLDFAADIPPEFLFNGKTVVDVVESICEQLALRSVIALGDEPLEDGADTEILTL</sequence>
<dbReference type="Pfam" id="PF00550">
    <property type="entry name" value="PP-binding"/>
    <property type="match status" value="1"/>
</dbReference>
<evidence type="ECO:0000256" key="5">
    <source>
        <dbReference type="ARBA" id="ARBA00022679"/>
    </source>
</evidence>
<dbReference type="SMART" id="SM00822">
    <property type="entry name" value="PKS_KR"/>
    <property type="match status" value="1"/>
</dbReference>
<dbReference type="Proteomes" id="UP000323454">
    <property type="component" value="Unassembled WGS sequence"/>
</dbReference>
<dbReference type="SMART" id="SM00827">
    <property type="entry name" value="PKS_AT"/>
    <property type="match status" value="1"/>
</dbReference>
<dbReference type="InterPro" id="IPR014043">
    <property type="entry name" value="Acyl_transferase_dom"/>
</dbReference>
<dbReference type="GO" id="GO:0031177">
    <property type="term" value="F:phosphopantetheine binding"/>
    <property type="evidence" value="ECO:0007669"/>
    <property type="project" value="InterPro"/>
</dbReference>
<keyword evidence="7" id="KW-0511">Multifunctional enzyme</keyword>
<reference evidence="13 14" key="1">
    <citation type="submission" date="2019-09" db="EMBL/GenBank/DDBJ databases">
        <title>Goodfellowia gen. nov., a new genus of the Pseudonocardineae related to Actinoalloteichus, containing Goodfellowia coeruleoviolacea gen. nov., comb. nov. gen. nov., comb. nov.</title>
        <authorList>
            <person name="Labeda D."/>
        </authorList>
    </citation>
    <scope>NUCLEOTIDE SEQUENCE [LARGE SCALE GENOMIC DNA]</scope>
    <source>
        <strain evidence="13 14">AN110305</strain>
    </source>
</reference>
<name>A0A5B2XS97_9PSEU</name>
<evidence type="ECO:0000313" key="13">
    <source>
        <dbReference type="EMBL" id="KAA2265764.1"/>
    </source>
</evidence>
<dbReference type="SMART" id="SM00826">
    <property type="entry name" value="PKS_DH"/>
    <property type="match status" value="1"/>
</dbReference>
<dbReference type="PROSITE" id="PS50075">
    <property type="entry name" value="CARRIER"/>
    <property type="match status" value="1"/>
</dbReference>
<dbReference type="InterPro" id="IPR014031">
    <property type="entry name" value="Ketoacyl_synth_C"/>
</dbReference>
<dbReference type="PROSITE" id="PS52004">
    <property type="entry name" value="KS3_2"/>
    <property type="match status" value="1"/>
</dbReference>
<evidence type="ECO:0000259" key="10">
    <source>
        <dbReference type="PROSITE" id="PS50075"/>
    </source>
</evidence>
<feature type="region of interest" description="N-terminal hotdog fold" evidence="9">
    <location>
        <begin position="915"/>
        <end position="1042"/>
    </location>
</feature>
<accession>A0A5B2XS97</accession>
<dbReference type="InterPro" id="IPR001227">
    <property type="entry name" value="Ac_transferase_dom_sf"/>
</dbReference>
<dbReference type="PROSITE" id="PS00606">
    <property type="entry name" value="KS3_1"/>
    <property type="match status" value="1"/>
</dbReference>
<evidence type="ECO:0000313" key="14">
    <source>
        <dbReference type="Proteomes" id="UP000323454"/>
    </source>
</evidence>
<evidence type="ECO:0000256" key="1">
    <source>
        <dbReference type="ARBA" id="ARBA00001957"/>
    </source>
</evidence>
<dbReference type="InterPro" id="IPR032821">
    <property type="entry name" value="PKS_assoc"/>
</dbReference>
<dbReference type="RefSeq" id="WP_149848049.1">
    <property type="nucleotide sequence ID" value="NZ_VUOB01000005.1"/>
</dbReference>
<keyword evidence="6" id="KW-0045">Antibiotic biosynthesis</keyword>
<evidence type="ECO:0000259" key="11">
    <source>
        <dbReference type="PROSITE" id="PS52004"/>
    </source>
</evidence>
<evidence type="ECO:0000256" key="2">
    <source>
        <dbReference type="ARBA" id="ARBA00004792"/>
    </source>
</evidence>
<dbReference type="GO" id="GO:0033068">
    <property type="term" value="P:macrolide biosynthetic process"/>
    <property type="evidence" value="ECO:0007669"/>
    <property type="project" value="UniProtKB-ARBA"/>
</dbReference>
<comment type="cofactor">
    <cofactor evidence="1">
        <name>pantetheine 4'-phosphate</name>
        <dbReference type="ChEBI" id="CHEBI:47942"/>
    </cofactor>
</comment>
<dbReference type="PANTHER" id="PTHR43775:SF51">
    <property type="entry name" value="INACTIVE PHENOLPHTHIOCEROL SYNTHESIS POLYKETIDE SYNTHASE TYPE I PKS1-RELATED"/>
    <property type="match status" value="1"/>
</dbReference>
<evidence type="ECO:0000256" key="3">
    <source>
        <dbReference type="ARBA" id="ARBA00022450"/>
    </source>
</evidence>